<dbReference type="InterPro" id="IPR016130">
    <property type="entry name" value="Tyr_Pase_AS"/>
</dbReference>
<dbReference type="EMBL" id="CAUJNA010003261">
    <property type="protein sequence ID" value="CAJ1397256.1"/>
    <property type="molecule type" value="Genomic_DNA"/>
</dbReference>
<accession>A0AA36J124</accession>
<dbReference type="PROSITE" id="PS00383">
    <property type="entry name" value="TYR_PHOSPHATASE_1"/>
    <property type="match status" value="1"/>
</dbReference>
<protein>
    <recommendedName>
        <fullName evidence="1">Tyrosine specific protein phosphatases domain-containing protein</fullName>
    </recommendedName>
</protein>
<organism evidence="2 3">
    <name type="scientific">Effrenium voratum</name>
    <dbReference type="NCBI Taxonomy" id="2562239"/>
    <lineage>
        <taxon>Eukaryota</taxon>
        <taxon>Sar</taxon>
        <taxon>Alveolata</taxon>
        <taxon>Dinophyceae</taxon>
        <taxon>Suessiales</taxon>
        <taxon>Symbiodiniaceae</taxon>
        <taxon>Effrenium</taxon>
    </lineage>
</organism>
<dbReference type="Proteomes" id="UP001178507">
    <property type="component" value="Unassembled WGS sequence"/>
</dbReference>
<dbReference type="InterPro" id="IPR000387">
    <property type="entry name" value="Tyr_Pase_dom"/>
</dbReference>
<reference evidence="2" key="1">
    <citation type="submission" date="2023-08" db="EMBL/GenBank/DDBJ databases">
        <authorList>
            <person name="Chen Y."/>
            <person name="Shah S."/>
            <person name="Dougan E. K."/>
            <person name="Thang M."/>
            <person name="Chan C."/>
        </authorList>
    </citation>
    <scope>NUCLEOTIDE SEQUENCE</scope>
</reference>
<comment type="caution">
    <text evidence="2">The sequence shown here is derived from an EMBL/GenBank/DDBJ whole genome shotgun (WGS) entry which is preliminary data.</text>
</comment>
<sequence>MYLDDLRRLQGDMSGVESAQTALSGAEAGAFLQSKGQAARPLLQQVLAKHQERMSREDVEGFQAFLQRGDGVDSVLGVLAGLKDDFSAELGKLKEDEATSLKQFEELAAAKTEEIKAGIKQIETKKEEKDCDRIFTTAGTAIFVSDMYTAMNAAVLQSNNIHIVVNMMGAANLMDQRRCLWGPRYHWDADKTNSRYKSMFHNSISEDFQLKVEEEYMQDQAAFYRQLGIQYVEEATADERWNAIERHFPRVIRSLRNHMEALRSRPEPPANVNILFHCYGGRNRSAAAALAFTYLQTKSGEPVRMLDLITAMIRARPIVLMKGKDNHRNFLRAVLSFADTVDL</sequence>
<keyword evidence="3" id="KW-1185">Reference proteome</keyword>
<evidence type="ECO:0000313" key="3">
    <source>
        <dbReference type="Proteomes" id="UP001178507"/>
    </source>
</evidence>
<dbReference type="InterPro" id="IPR029021">
    <property type="entry name" value="Prot-tyrosine_phosphatase-like"/>
</dbReference>
<evidence type="ECO:0000259" key="1">
    <source>
        <dbReference type="PROSITE" id="PS50056"/>
    </source>
</evidence>
<feature type="domain" description="Tyrosine specific protein phosphatases" evidence="1">
    <location>
        <begin position="246"/>
        <end position="327"/>
    </location>
</feature>
<dbReference type="AlphaFoldDB" id="A0AA36J124"/>
<dbReference type="SUPFAM" id="SSF52799">
    <property type="entry name" value="(Phosphotyrosine protein) phosphatases II"/>
    <property type="match status" value="1"/>
</dbReference>
<evidence type="ECO:0000313" key="2">
    <source>
        <dbReference type="EMBL" id="CAJ1397256.1"/>
    </source>
</evidence>
<name>A0AA36J124_9DINO</name>
<dbReference type="Gene3D" id="3.90.190.10">
    <property type="entry name" value="Protein tyrosine phosphatase superfamily"/>
    <property type="match status" value="1"/>
</dbReference>
<dbReference type="PROSITE" id="PS50056">
    <property type="entry name" value="TYR_PHOSPHATASE_2"/>
    <property type="match status" value="1"/>
</dbReference>
<proteinExistence type="predicted"/>
<gene>
    <name evidence="2" type="ORF">EVOR1521_LOCUS21308</name>
</gene>